<dbReference type="Proteomes" id="UP001174936">
    <property type="component" value="Unassembled WGS sequence"/>
</dbReference>
<organism evidence="2 3">
    <name type="scientific">Cercophora newfieldiana</name>
    <dbReference type="NCBI Taxonomy" id="92897"/>
    <lineage>
        <taxon>Eukaryota</taxon>
        <taxon>Fungi</taxon>
        <taxon>Dikarya</taxon>
        <taxon>Ascomycota</taxon>
        <taxon>Pezizomycotina</taxon>
        <taxon>Sordariomycetes</taxon>
        <taxon>Sordariomycetidae</taxon>
        <taxon>Sordariales</taxon>
        <taxon>Lasiosphaeriaceae</taxon>
        <taxon>Cercophora</taxon>
    </lineage>
</organism>
<gene>
    <name evidence="2" type="ORF">B0T16DRAFT_401293</name>
</gene>
<keyword evidence="3" id="KW-1185">Reference proteome</keyword>
<feature type="region of interest" description="Disordered" evidence="1">
    <location>
        <begin position="357"/>
        <end position="394"/>
    </location>
</feature>
<dbReference type="AlphaFoldDB" id="A0AA39YRF1"/>
<dbReference type="EMBL" id="JAULSV010000001">
    <property type="protein sequence ID" value="KAK0657264.1"/>
    <property type="molecule type" value="Genomic_DNA"/>
</dbReference>
<sequence>MRAEIGRIFLRGLDETKLSLNACGRSTALLTETDLTSYLNEAHLARDKIFFTKALTTYAFELEKVYNFKYSNTQRNANKLKNDTHRQWDSLKKDQGDVQLVYRFYFREVNGRQFMIDVQDTGKDDQFTYSIHSHSPLDSGGAPNLYLHNVTGLWDVRFVLQDSREQNMEERYGNFAREFFKSLKITQRKPATDYVRDRANPLAANCSLDVHFVIPAQFTVEPTAARVLTKCRYDSRRPGAFLEVTEIEQLDVKITTVKQNTKKGNAGPARADRPVRVSAWSDEVRAMKKNGGEFPFWYELSVGSTKLEEAFRKNESIRVGEKADWDPSEFVCKGNAAFYDMYAPAIEMARQLPELGQYTDNGQSGRYRPYKEMVHPPPCPKAKNPTSGKCVRSG</sequence>
<protein>
    <submittedName>
        <fullName evidence="2">Uncharacterized protein</fullName>
    </submittedName>
</protein>
<accession>A0AA39YRF1</accession>
<evidence type="ECO:0000256" key="1">
    <source>
        <dbReference type="SAM" id="MobiDB-lite"/>
    </source>
</evidence>
<reference evidence="2" key="1">
    <citation type="submission" date="2023-06" db="EMBL/GenBank/DDBJ databases">
        <title>Genome-scale phylogeny and comparative genomics of the fungal order Sordariales.</title>
        <authorList>
            <consortium name="Lawrence Berkeley National Laboratory"/>
            <person name="Hensen N."/>
            <person name="Bonometti L."/>
            <person name="Westerberg I."/>
            <person name="Brannstrom I.O."/>
            <person name="Guillou S."/>
            <person name="Cros-Aarteil S."/>
            <person name="Calhoun S."/>
            <person name="Haridas S."/>
            <person name="Kuo A."/>
            <person name="Mondo S."/>
            <person name="Pangilinan J."/>
            <person name="Riley R."/>
            <person name="Labutti K."/>
            <person name="Andreopoulos B."/>
            <person name="Lipzen A."/>
            <person name="Chen C."/>
            <person name="Yanf M."/>
            <person name="Daum C."/>
            <person name="Ng V."/>
            <person name="Clum A."/>
            <person name="Steindorff A."/>
            <person name="Ohm R."/>
            <person name="Martin F."/>
            <person name="Silar P."/>
            <person name="Natvig D."/>
            <person name="Lalanne C."/>
            <person name="Gautier V."/>
            <person name="Ament-Velasquez S.L."/>
            <person name="Kruys A."/>
            <person name="Hutchinson M.I."/>
            <person name="Powell A.J."/>
            <person name="Barry K."/>
            <person name="Miller A.N."/>
            <person name="Grigoriev I.V."/>
            <person name="Debuchy R."/>
            <person name="Gladieux P."/>
            <person name="Thoren M.H."/>
            <person name="Johannesson H."/>
        </authorList>
    </citation>
    <scope>NUCLEOTIDE SEQUENCE</scope>
    <source>
        <strain evidence="2">SMH2532-1</strain>
    </source>
</reference>
<evidence type="ECO:0000313" key="2">
    <source>
        <dbReference type="EMBL" id="KAK0657264.1"/>
    </source>
</evidence>
<name>A0AA39YRF1_9PEZI</name>
<evidence type="ECO:0000313" key="3">
    <source>
        <dbReference type="Proteomes" id="UP001174936"/>
    </source>
</evidence>
<proteinExistence type="predicted"/>
<comment type="caution">
    <text evidence="2">The sequence shown here is derived from an EMBL/GenBank/DDBJ whole genome shotgun (WGS) entry which is preliminary data.</text>
</comment>